<protein>
    <submittedName>
        <fullName evidence="2">Tetratricopeptide repeat protein</fullName>
    </submittedName>
</protein>
<dbReference type="EMBL" id="AMCI01003863">
    <property type="protein sequence ID" value="EJW99329.1"/>
    <property type="molecule type" value="Genomic_DNA"/>
</dbReference>
<dbReference type="SMART" id="SM00028">
    <property type="entry name" value="TPR"/>
    <property type="match status" value="4"/>
</dbReference>
<evidence type="ECO:0000256" key="1">
    <source>
        <dbReference type="SAM" id="MobiDB-lite"/>
    </source>
</evidence>
<comment type="caution">
    <text evidence="2">The sequence shown here is derived from an EMBL/GenBank/DDBJ whole genome shotgun (WGS) entry which is preliminary data.</text>
</comment>
<gene>
    <name evidence="2" type="ORF">EVA_12566</name>
</gene>
<evidence type="ECO:0000313" key="2">
    <source>
        <dbReference type="EMBL" id="EJW99329.1"/>
    </source>
</evidence>
<organism evidence="2">
    <name type="scientific">gut metagenome</name>
    <dbReference type="NCBI Taxonomy" id="749906"/>
    <lineage>
        <taxon>unclassified sequences</taxon>
        <taxon>metagenomes</taxon>
        <taxon>organismal metagenomes</taxon>
    </lineage>
</organism>
<proteinExistence type="predicted"/>
<sequence>MALLMVVLTACSTKKNTASTRFWHGFTARFNTYFNGHEAYKAGYDSKVTGNRDNYTECIPFFYVGNVNSRGLGATNFLTTITKCEKAIHLHSIKRRPVSKGGKRLSAKEKAYLSRKEFNPFLKNAWLLMGKAQYQKGDFVEAASTFSYITRLYAAEPPVADEARVWLARCYAQLEWYYDAEEALSRISKDSLSTRLRRERDRSWADLLLHQKNWDAALPYLERSARVEKKKAQKARLYFLLGQVQQEKQNYSAAYRAYKKCIAQSPDYQLAFNARIRQTEVMADGSQAKKMVKRLRRMTRSTKNKDYLDQIYYAMGNIQLNQKDTAAAISAYEKGRAESTRNGIEKGVLLLRLAEVYWEKGRYDLAQGCYADAIGIINKDYEGYEEITRRSKVLDQLVPYTSAVYLQDSLLALSVMGEAERNAVIDKIIENLKKKEKEAEEARADSLAEARRQQGGQGFQPNQQQPNPNQNAEDAKEWYFYNVTRVNQGKQDFRKHWGTRKNEDNWRRSNRTVLQDLADESVDYEQLDSIEQAEAVADTLQDLAQDSVAQDSAKLDPHERAYYLAQIPFTDEAKQACHQIIQDALFEAGLIEKDALEDFPLAARTLNRLRVDYPEFAKMEEVYYQLFLLYSRWGKKSEANECRSALVQHYPDGAYARMITDPDFERNALMGRWLEDSLYTATYEAYRNRDNARVAQNFDLSTQKYPKGANRPKFMLVHALSRIGSVETAVIMEELRNLVKEYPESDVSEMAGLIVKGLQEGRKIGDPHYNLGSLWERRSMEADQNVDDALKKQALSPEREVPFVCLIAYPTDSLNPDQLLYDLAHFNFTGFMVRNFDISTERDPELTRFRISGFRNFDEVHTYAQKLYADPLLADKLRHTRLFLISTKNLELLGTVYSYNDYQEFYDKTFAPLKINPELPLDLQNGPVEQHYEDEYTPEELENMNGGEAESDDDEGEWY</sequence>
<reference evidence="2" key="1">
    <citation type="journal article" date="2012" name="PLoS ONE">
        <title>Gene sets for utilization of primary and secondary nutrition supplies in the distal gut of endangered iberian lynx.</title>
        <authorList>
            <person name="Alcaide M."/>
            <person name="Messina E."/>
            <person name="Richter M."/>
            <person name="Bargiela R."/>
            <person name="Peplies J."/>
            <person name="Huws S.A."/>
            <person name="Newbold C.J."/>
            <person name="Golyshin P.N."/>
            <person name="Simon M.A."/>
            <person name="Lopez G."/>
            <person name="Yakimov M.M."/>
            <person name="Ferrer M."/>
        </authorList>
    </citation>
    <scope>NUCLEOTIDE SEQUENCE</scope>
</reference>
<dbReference type="SUPFAM" id="SSF81901">
    <property type="entry name" value="HCP-like"/>
    <property type="match status" value="1"/>
</dbReference>
<feature type="region of interest" description="Disordered" evidence="1">
    <location>
        <begin position="440"/>
        <end position="471"/>
    </location>
</feature>
<feature type="compositionally biased region" description="Basic and acidic residues" evidence="1">
    <location>
        <begin position="440"/>
        <end position="452"/>
    </location>
</feature>
<accession>J9GII2</accession>
<name>J9GII2_9ZZZZ</name>
<dbReference type="Pfam" id="PF13181">
    <property type="entry name" value="TPR_8"/>
    <property type="match status" value="3"/>
</dbReference>
<dbReference type="PROSITE" id="PS50005">
    <property type="entry name" value="TPR"/>
    <property type="match status" value="1"/>
</dbReference>
<dbReference type="InterPro" id="IPR019734">
    <property type="entry name" value="TPR_rpt"/>
</dbReference>
<dbReference type="Gene3D" id="1.25.40.10">
    <property type="entry name" value="Tetratricopeptide repeat domain"/>
    <property type="match status" value="4"/>
</dbReference>
<feature type="region of interest" description="Disordered" evidence="1">
    <location>
        <begin position="931"/>
        <end position="959"/>
    </location>
</feature>
<dbReference type="InterPro" id="IPR011990">
    <property type="entry name" value="TPR-like_helical_dom_sf"/>
</dbReference>
<feature type="compositionally biased region" description="Acidic residues" evidence="1">
    <location>
        <begin position="949"/>
        <end position="959"/>
    </location>
</feature>
<dbReference type="AlphaFoldDB" id="J9GII2"/>
<feature type="compositionally biased region" description="Low complexity" evidence="1">
    <location>
        <begin position="459"/>
        <end position="471"/>
    </location>
</feature>